<organism evidence="1 2">
    <name type="scientific">Methylomarinovum tepidoasis</name>
    <dbReference type="NCBI Taxonomy" id="2840183"/>
    <lineage>
        <taxon>Bacteria</taxon>
        <taxon>Pseudomonadati</taxon>
        <taxon>Pseudomonadota</taxon>
        <taxon>Gammaproteobacteria</taxon>
        <taxon>Methylococcales</taxon>
        <taxon>Methylothermaceae</taxon>
        <taxon>Methylomarinovum</taxon>
    </lineage>
</organism>
<dbReference type="Proteomes" id="UP001321450">
    <property type="component" value="Chromosome"/>
</dbReference>
<dbReference type="Pfam" id="PF14559">
    <property type="entry name" value="TPR_19"/>
    <property type="match status" value="1"/>
</dbReference>
<keyword evidence="2" id="KW-1185">Reference proteome</keyword>
<dbReference type="SUPFAM" id="SSF48452">
    <property type="entry name" value="TPR-like"/>
    <property type="match status" value="1"/>
</dbReference>
<proteinExistence type="predicted"/>
<dbReference type="Gene3D" id="1.25.40.10">
    <property type="entry name" value="Tetratricopeptide repeat domain"/>
    <property type="match status" value="1"/>
</dbReference>
<name>A0AAU9C3R0_9GAMM</name>
<evidence type="ECO:0000313" key="1">
    <source>
        <dbReference type="EMBL" id="BCX88062.1"/>
    </source>
</evidence>
<dbReference type="RefSeq" id="WP_286293109.1">
    <property type="nucleotide sequence ID" value="NZ_AP024718.1"/>
</dbReference>
<sequence>MDARRQALLALAGDEAAIAALPADSPLARYLPAAQTALEAFCRGDDAAMEAALKQIPFRSPYRDLRWWLSALAWHPRDQRRVGERLARIGEDSPFREAARLTPAFLESLRPAKTGAEALFHQALARARKDDDPSWPNLLKQLLVHCPQCREDYERHFGPLDELDRLRLRALHLERYGDPREAFQTWVQLGKVYQTRGDSLRAAAVARHRAVLARRHFGPTAAEIEPSLVLACHLDPECRQSWLELADYYRLCGNHKRRRQVLEAALETFPEDDAFLAALAEAAFERGAYKKAIRLFGRVLARNPLDRKARRRLFDAVVAQVGRQLAAGRGDLARKEVAAVERLAETPKDRARLLALEGIIRRQAGLASAEIQFYRAREQAPAPWGDWLIALLQIRLGRPEAELQTQIKALKQAMDLASRQPPDKTQMLALLDEAAAVAAHHPEAVSRLFSVGRRYFKCALTLPWTWDELQALGERLLTLECWQWLRDLVRRHPAWGEGDPRLVYFDLAAKSRGVPGNLDLIEVQRLVRASETAAVQGQDWLIPRIDALLAANPAPPAPVETPDAAPVPQSPAEIFETARVWMTGWFKKA</sequence>
<dbReference type="InterPro" id="IPR011990">
    <property type="entry name" value="TPR-like_helical_dom_sf"/>
</dbReference>
<reference evidence="2" key="1">
    <citation type="journal article" date="2024" name="Int. J. Syst. Evol. Microbiol.">
        <title>Methylomarinovum tepidoasis sp. nov., a moderately thermophilic methanotroph of the family Methylothermaceae isolated from a deep-sea hydrothermal field.</title>
        <authorList>
            <person name="Hirayama H."/>
            <person name="Takaki Y."/>
            <person name="Abe M."/>
            <person name="Miyazaki M."/>
            <person name="Uematsu K."/>
            <person name="Matsui Y."/>
            <person name="Takai K."/>
        </authorList>
    </citation>
    <scope>NUCLEOTIDE SEQUENCE [LARGE SCALE GENOMIC DNA]</scope>
    <source>
        <strain evidence="2">IN45</strain>
    </source>
</reference>
<gene>
    <name evidence="1" type="ORF">MIN45_P0429</name>
</gene>
<accession>A0AAU9C3R0</accession>
<evidence type="ECO:0008006" key="3">
    <source>
        <dbReference type="Google" id="ProtNLM"/>
    </source>
</evidence>
<dbReference type="AlphaFoldDB" id="A0AAU9C3R0"/>
<evidence type="ECO:0000313" key="2">
    <source>
        <dbReference type="Proteomes" id="UP001321450"/>
    </source>
</evidence>
<dbReference type="KEGG" id="meiy:MIN45_P0429"/>
<dbReference type="EMBL" id="AP024718">
    <property type="protein sequence ID" value="BCX88062.1"/>
    <property type="molecule type" value="Genomic_DNA"/>
</dbReference>
<protein>
    <recommendedName>
        <fullName evidence="3">Tetratricopeptide repeat protein</fullName>
    </recommendedName>
</protein>